<reference evidence="9" key="1">
    <citation type="submission" date="2013-09" db="EMBL/GenBank/DDBJ databases">
        <title>Corchorus olitorius genome sequencing.</title>
        <authorList>
            <person name="Alam M."/>
            <person name="Haque M.S."/>
            <person name="Islam M.S."/>
            <person name="Emdad E.M."/>
            <person name="Islam M.M."/>
            <person name="Ahmed B."/>
            <person name="Halim A."/>
            <person name="Hossen Q.M.M."/>
            <person name="Hossain M.Z."/>
            <person name="Ahmed R."/>
            <person name="Khan M.M."/>
            <person name="Islam R."/>
            <person name="Rashid M.M."/>
            <person name="Khan S.A."/>
            <person name="Rahman M.S."/>
            <person name="Alam M."/>
            <person name="Yahiya A.S."/>
            <person name="Khan M.S."/>
            <person name="Azam M.S."/>
            <person name="Haque T."/>
            <person name="Lashkar M.Z.H."/>
            <person name="Akhand A.I."/>
            <person name="Morshed G."/>
            <person name="Roy S."/>
            <person name="Uddin K.S."/>
            <person name="Rabeya T."/>
            <person name="Hossain A.S."/>
            <person name="Chowdhury A."/>
            <person name="Snigdha A.R."/>
            <person name="Mortoza M.S."/>
            <person name="Matin S.A."/>
            <person name="Hoque S.M.E."/>
            <person name="Islam M.K."/>
            <person name="Roy D.K."/>
            <person name="Haider R."/>
            <person name="Moosa M.M."/>
            <person name="Elias S.M."/>
            <person name="Hasan A.M."/>
            <person name="Jahan S."/>
            <person name="Shafiuddin M."/>
            <person name="Mahmood N."/>
            <person name="Shommy N.S."/>
        </authorList>
    </citation>
    <scope>NUCLEOTIDE SEQUENCE [LARGE SCALE GENOMIC DNA]</scope>
    <source>
        <strain evidence="9">cv. O-4</strain>
    </source>
</reference>
<protein>
    <recommendedName>
        <fullName evidence="7">Ferric oxidoreductase domain-containing protein</fullName>
    </recommendedName>
</protein>
<feature type="transmembrane region" description="Helical" evidence="6">
    <location>
        <begin position="202"/>
        <end position="226"/>
    </location>
</feature>
<sequence>MDTRAVRAAIRLLLISICLGICLMWILLPTNTYKQKWKPVISKKVVSTYFGTQGTNILIWTFPAMFVAALGSFYLHLGKNLDENVSESNGKKNRLALWKRPMLVKGPLGIVSGIELGFFTMFIALLIWSLGTFLHNGLPTITPKLAASYGVKVWQAKLYDVALWIGLVGNICLAFLFYPVTRGSSVLPLLGLTSESSIKYHIWLGHITMALFTAHGLCYIIYWAAIGQIIEVIKGP</sequence>
<comment type="subcellular location">
    <subcellularLocation>
        <location evidence="1">Membrane</location>
        <topology evidence="1">Multi-pass membrane protein</topology>
    </subcellularLocation>
</comment>
<evidence type="ECO:0000256" key="1">
    <source>
        <dbReference type="ARBA" id="ARBA00004141"/>
    </source>
</evidence>
<evidence type="ECO:0000313" key="8">
    <source>
        <dbReference type="EMBL" id="OMP00349.1"/>
    </source>
</evidence>
<dbReference type="GO" id="GO:0000293">
    <property type="term" value="F:ferric-chelate reductase activity"/>
    <property type="evidence" value="ECO:0007669"/>
    <property type="project" value="TreeGrafter"/>
</dbReference>
<comment type="caution">
    <text evidence="8">The sequence shown here is derived from an EMBL/GenBank/DDBJ whole genome shotgun (WGS) entry which is preliminary data.</text>
</comment>
<dbReference type="Pfam" id="PF01794">
    <property type="entry name" value="Ferric_reduct"/>
    <property type="match status" value="1"/>
</dbReference>
<feature type="domain" description="Ferric oxidoreductase" evidence="7">
    <location>
        <begin position="166"/>
        <end position="226"/>
    </location>
</feature>
<feature type="transmembrane region" description="Helical" evidence="6">
    <location>
        <begin position="57"/>
        <end position="77"/>
    </location>
</feature>
<keyword evidence="4" id="KW-0560">Oxidoreductase</keyword>
<organism evidence="8 9">
    <name type="scientific">Corchorus olitorius</name>
    <dbReference type="NCBI Taxonomy" id="93759"/>
    <lineage>
        <taxon>Eukaryota</taxon>
        <taxon>Viridiplantae</taxon>
        <taxon>Streptophyta</taxon>
        <taxon>Embryophyta</taxon>
        <taxon>Tracheophyta</taxon>
        <taxon>Spermatophyta</taxon>
        <taxon>Magnoliopsida</taxon>
        <taxon>eudicotyledons</taxon>
        <taxon>Gunneridae</taxon>
        <taxon>Pentapetalae</taxon>
        <taxon>rosids</taxon>
        <taxon>malvids</taxon>
        <taxon>Malvales</taxon>
        <taxon>Malvaceae</taxon>
        <taxon>Grewioideae</taxon>
        <taxon>Apeibeae</taxon>
        <taxon>Corchorus</taxon>
    </lineage>
</organism>
<evidence type="ECO:0000256" key="4">
    <source>
        <dbReference type="ARBA" id="ARBA00023002"/>
    </source>
</evidence>
<dbReference type="InterPro" id="IPR013130">
    <property type="entry name" value="Fe3_Rdtase_TM_dom"/>
</dbReference>
<dbReference type="Proteomes" id="UP000187203">
    <property type="component" value="Unassembled WGS sequence"/>
</dbReference>
<dbReference type="OrthoDB" id="167398at2759"/>
<evidence type="ECO:0000256" key="5">
    <source>
        <dbReference type="ARBA" id="ARBA00023136"/>
    </source>
</evidence>
<dbReference type="PANTHER" id="PTHR11972">
    <property type="entry name" value="NADPH OXIDASE"/>
    <property type="match status" value="1"/>
</dbReference>
<feature type="transmembrane region" description="Helical" evidence="6">
    <location>
        <begin position="108"/>
        <end position="130"/>
    </location>
</feature>
<dbReference type="InterPro" id="IPR050369">
    <property type="entry name" value="RBOH/FRE"/>
</dbReference>
<keyword evidence="2 6" id="KW-0812">Transmembrane</keyword>
<name>A0A1R3JZS9_9ROSI</name>
<evidence type="ECO:0000256" key="3">
    <source>
        <dbReference type="ARBA" id="ARBA00022989"/>
    </source>
</evidence>
<evidence type="ECO:0000256" key="2">
    <source>
        <dbReference type="ARBA" id="ARBA00022692"/>
    </source>
</evidence>
<proteinExistence type="predicted"/>
<dbReference type="PANTHER" id="PTHR11972:SF41">
    <property type="entry name" value="FERRIC REDUCTION OXIDASE 2"/>
    <property type="match status" value="1"/>
</dbReference>
<keyword evidence="5 6" id="KW-0472">Membrane</keyword>
<gene>
    <name evidence="8" type="ORF">COLO4_12748</name>
</gene>
<feature type="transmembrane region" description="Helical" evidence="6">
    <location>
        <begin position="12"/>
        <end position="28"/>
    </location>
</feature>
<dbReference type="EMBL" id="AWUE01014943">
    <property type="protein sequence ID" value="OMP00349.1"/>
    <property type="molecule type" value="Genomic_DNA"/>
</dbReference>
<keyword evidence="9" id="KW-1185">Reference proteome</keyword>
<evidence type="ECO:0000313" key="9">
    <source>
        <dbReference type="Proteomes" id="UP000187203"/>
    </source>
</evidence>
<dbReference type="AlphaFoldDB" id="A0A1R3JZS9"/>
<keyword evidence="3 6" id="KW-1133">Transmembrane helix</keyword>
<feature type="transmembrane region" description="Helical" evidence="6">
    <location>
        <begin position="161"/>
        <end position="181"/>
    </location>
</feature>
<evidence type="ECO:0000256" key="6">
    <source>
        <dbReference type="SAM" id="Phobius"/>
    </source>
</evidence>
<dbReference type="STRING" id="93759.A0A1R3JZS9"/>
<accession>A0A1R3JZS9</accession>
<evidence type="ECO:0000259" key="7">
    <source>
        <dbReference type="Pfam" id="PF01794"/>
    </source>
</evidence>
<dbReference type="GO" id="GO:0005886">
    <property type="term" value="C:plasma membrane"/>
    <property type="evidence" value="ECO:0007669"/>
    <property type="project" value="TreeGrafter"/>
</dbReference>